<dbReference type="Proteomes" id="UP000015103">
    <property type="component" value="Unassembled WGS sequence"/>
</dbReference>
<proteinExistence type="predicted"/>
<dbReference type="EMBL" id="ACPB03005451">
    <property type="status" value="NOT_ANNOTATED_CDS"/>
    <property type="molecule type" value="Genomic_DNA"/>
</dbReference>
<evidence type="ECO:0000259" key="2">
    <source>
        <dbReference type="Pfam" id="PF13936"/>
    </source>
</evidence>
<organism evidence="3 4">
    <name type="scientific">Rhodnius prolixus</name>
    <name type="common">Triatomid bug</name>
    <dbReference type="NCBI Taxonomy" id="13249"/>
    <lineage>
        <taxon>Eukaryota</taxon>
        <taxon>Metazoa</taxon>
        <taxon>Ecdysozoa</taxon>
        <taxon>Arthropoda</taxon>
        <taxon>Hexapoda</taxon>
        <taxon>Insecta</taxon>
        <taxon>Pterygota</taxon>
        <taxon>Neoptera</taxon>
        <taxon>Paraneoptera</taxon>
        <taxon>Hemiptera</taxon>
        <taxon>Heteroptera</taxon>
        <taxon>Panheteroptera</taxon>
        <taxon>Cimicomorpha</taxon>
        <taxon>Reduviidae</taxon>
        <taxon>Triatominae</taxon>
        <taxon>Rhodnius</taxon>
    </lineage>
</organism>
<accession>T1HFN6</accession>
<sequence length="73" mass="8554">MEISKDIRALIINLREKNHSLREIGKMVNKSHATVQYVINRYKENKSLGNRPRKLVGIHRGAILKEMREKTND</sequence>
<dbReference type="InterPro" id="IPR009057">
    <property type="entry name" value="Homeodomain-like_sf"/>
</dbReference>
<evidence type="ECO:0000313" key="4">
    <source>
        <dbReference type="Proteomes" id="UP000015103"/>
    </source>
</evidence>
<keyword evidence="4" id="KW-1185">Reference proteome</keyword>
<dbReference type="HOGENOM" id="CLU_2707882_0_0_1"/>
<dbReference type="Gene3D" id="1.10.10.10">
    <property type="entry name" value="Winged helix-like DNA-binding domain superfamily/Winged helix DNA-binding domain"/>
    <property type="match status" value="1"/>
</dbReference>
<dbReference type="OMA" id="RIHSSIQ"/>
<dbReference type="GO" id="GO:0005634">
    <property type="term" value="C:nucleus"/>
    <property type="evidence" value="ECO:0007669"/>
    <property type="project" value="UniProtKB-SubCell"/>
</dbReference>
<dbReference type="Pfam" id="PF13936">
    <property type="entry name" value="HTH_38"/>
    <property type="match status" value="1"/>
</dbReference>
<dbReference type="InParanoid" id="T1HFN6"/>
<comment type="subcellular location">
    <subcellularLocation>
        <location evidence="1">Nucleus</location>
    </subcellularLocation>
</comment>
<dbReference type="SUPFAM" id="SSF46689">
    <property type="entry name" value="Homeodomain-like"/>
    <property type="match status" value="1"/>
</dbReference>
<protein>
    <recommendedName>
        <fullName evidence="2">Transposase IS30-like HTH domain-containing protein</fullName>
    </recommendedName>
</protein>
<evidence type="ECO:0000313" key="3">
    <source>
        <dbReference type="EnsemblMetazoa" id="RPRC002858-PA"/>
    </source>
</evidence>
<reference evidence="3" key="1">
    <citation type="submission" date="2015-05" db="UniProtKB">
        <authorList>
            <consortium name="EnsemblMetazoa"/>
        </authorList>
    </citation>
    <scope>IDENTIFICATION</scope>
</reference>
<dbReference type="InterPro" id="IPR036388">
    <property type="entry name" value="WH-like_DNA-bd_sf"/>
</dbReference>
<dbReference type="VEuPathDB" id="VectorBase:RPRC002858"/>
<dbReference type="EnsemblMetazoa" id="RPRC002858-RA">
    <property type="protein sequence ID" value="RPRC002858-PA"/>
    <property type="gene ID" value="RPRC002858"/>
</dbReference>
<name>T1HFN6_RHOPR</name>
<evidence type="ECO:0000256" key="1">
    <source>
        <dbReference type="ARBA" id="ARBA00004123"/>
    </source>
</evidence>
<dbReference type="AlphaFoldDB" id="T1HFN6"/>
<feature type="domain" description="Transposase IS30-like HTH" evidence="2">
    <location>
        <begin position="8"/>
        <end position="41"/>
    </location>
</feature>
<dbReference type="InterPro" id="IPR025246">
    <property type="entry name" value="IS30-like_HTH"/>
</dbReference>